<dbReference type="Proteomes" id="UP000183120">
    <property type="component" value="Unassembled WGS sequence"/>
</dbReference>
<gene>
    <name evidence="1" type="ORF">AUJ73_02295</name>
</gene>
<dbReference type="EMBL" id="MNUY01000036">
    <property type="protein sequence ID" value="OIO14402.1"/>
    <property type="molecule type" value="Genomic_DNA"/>
</dbReference>
<evidence type="ECO:0000313" key="2">
    <source>
        <dbReference type="Proteomes" id="UP000183120"/>
    </source>
</evidence>
<organism evidence="1 2">
    <name type="scientific">Candidatus Gottesmanbacteria bacterium CG1_02_37_22</name>
    <dbReference type="NCBI Taxonomy" id="1805209"/>
    <lineage>
        <taxon>Bacteria</taxon>
        <taxon>Candidatus Gottesmaniibacteriota</taxon>
    </lineage>
</organism>
<evidence type="ECO:0000313" key="1">
    <source>
        <dbReference type="EMBL" id="OIO14402.1"/>
    </source>
</evidence>
<name>A0A1J4TRC5_9BACT</name>
<protein>
    <submittedName>
        <fullName evidence="1">Uncharacterized protein</fullName>
    </submittedName>
</protein>
<sequence>MKRHHKYRKPRIYTKKVNFQLFNLGYVYGDELLAYQCIGGPCDGQDNICNCSSSACREWPNC</sequence>
<comment type="caution">
    <text evidence="1">The sequence shown here is derived from an EMBL/GenBank/DDBJ whole genome shotgun (WGS) entry which is preliminary data.</text>
</comment>
<reference evidence="1 2" key="1">
    <citation type="journal article" date="2016" name="Environ. Microbiol.">
        <title>Genomic resolution of a cold subsurface aquifer community provides metabolic insights for novel microbes adapted to high CO concentrations.</title>
        <authorList>
            <person name="Probst A.J."/>
            <person name="Castelle C.J."/>
            <person name="Singh A."/>
            <person name="Brown C.T."/>
            <person name="Anantharaman K."/>
            <person name="Sharon I."/>
            <person name="Hug L.A."/>
            <person name="Burstein D."/>
            <person name="Emerson J.B."/>
            <person name="Thomas B.C."/>
            <person name="Banfield J.F."/>
        </authorList>
    </citation>
    <scope>NUCLEOTIDE SEQUENCE [LARGE SCALE GENOMIC DNA]</scope>
    <source>
        <strain evidence="1">CG1_02_37_22</strain>
    </source>
</reference>
<proteinExistence type="predicted"/>
<dbReference type="AlphaFoldDB" id="A0A1J4TRC5"/>
<accession>A0A1J4TRC5</accession>